<evidence type="ECO:0000313" key="4">
    <source>
        <dbReference type="Proteomes" id="UP000799437"/>
    </source>
</evidence>
<accession>A0A6A6W2Q3</accession>
<sequence length="332" mass="38566">MEDDLETLVGDNDMDLSLSSQDALSDADIPDDISESSSATNTNTNVVQGASEKRPRSFLSKVNPFHTDPDPEEVTEVHTRVLEKTPNGYPRLAAFQSSEANFALYRNFSYLHSRVLLDMQDELTTLEKELDDADREDSYDGRRQMRLHSRTEDVDSYNEYKAKLRRKDERREKREKREAERREMQRQVAENGAPAATTVETDDDDDDDADDATSTASSEPEDYLTRPRREILAEIKCKLYEYDKWMIKSRKMTGFQRPSERNYRSVRRYINNAKPLMDADNDSIRHKEDILSLRNGREWAGFDGFVERSLQIIDQKVLKPILRTEKPPLQVR</sequence>
<dbReference type="Proteomes" id="UP000799437">
    <property type="component" value="Unassembled WGS sequence"/>
</dbReference>
<feature type="domain" description="DUF6594" evidence="2">
    <location>
        <begin position="89"/>
        <end position="316"/>
    </location>
</feature>
<dbReference type="PANTHER" id="PTHR34502:SF3">
    <property type="entry name" value="DUF6594 DOMAIN-CONTAINING PROTEIN"/>
    <property type="match status" value="1"/>
</dbReference>
<gene>
    <name evidence="3" type="ORF">EJ05DRAFT_96314</name>
</gene>
<evidence type="ECO:0000256" key="1">
    <source>
        <dbReference type="SAM" id="MobiDB-lite"/>
    </source>
</evidence>
<feature type="region of interest" description="Disordered" evidence="1">
    <location>
        <begin position="1"/>
        <end position="74"/>
    </location>
</feature>
<name>A0A6A6W2Q3_9PEZI</name>
<organism evidence="3 4">
    <name type="scientific">Pseudovirgaria hyperparasitica</name>
    <dbReference type="NCBI Taxonomy" id="470096"/>
    <lineage>
        <taxon>Eukaryota</taxon>
        <taxon>Fungi</taxon>
        <taxon>Dikarya</taxon>
        <taxon>Ascomycota</taxon>
        <taxon>Pezizomycotina</taxon>
        <taxon>Dothideomycetes</taxon>
        <taxon>Dothideomycetes incertae sedis</taxon>
        <taxon>Acrospermales</taxon>
        <taxon>Acrospermaceae</taxon>
        <taxon>Pseudovirgaria</taxon>
    </lineage>
</organism>
<dbReference type="AlphaFoldDB" id="A0A6A6W2Q3"/>
<evidence type="ECO:0000313" key="3">
    <source>
        <dbReference type="EMBL" id="KAF2756294.1"/>
    </source>
</evidence>
<protein>
    <recommendedName>
        <fullName evidence="2">DUF6594 domain-containing protein</fullName>
    </recommendedName>
</protein>
<dbReference type="InterPro" id="IPR046529">
    <property type="entry name" value="DUF6594"/>
</dbReference>
<proteinExistence type="predicted"/>
<dbReference type="GeneID" id="54491157"/>
<keyword evidence="4" id="KW-1185">Reference proteome</keyword>
<dbReference type="RefSeq" id="XP_033598745.1">
    <property type="nucleotide sequence ID" value="XM_033750103.1"/>
</dbReference>
<dbReference type="Pfam" id="PF20237">
    <property type="entry name" value="DUF6594"/>
    <property type="match status" value="1"/>
</dbReference>
<dbReference type="OrthoDB" id="3533814at2759"/>
<feature type="compositionally biased region" description="Basic and acidic residues" evidence="1">
    <location>
        <begin position="136"/>
        <end position="185"/>
    </location>
</feature>
<feature type="compositionally biased region" description="Low complexity" evidence="1">
    <location>
        <begin position="36"/>
        <end position="45"/>
    </location>
</feature>
<feature type="compositionally biased region" description="Acidic residues" evidence="1">
    <location>
        <begin position="200"/>
        <end position="211"/>
    </location>
</feature>
<dbReference type="EMBL" id="ML996576">
    <property type="protein sequence ID" value="KAF2756294.1"/>
    <property type="molecule type" value="Genomic_DNA"/>
</dbReference>
<feature type="region of interest" description="Disordered" evidence="1">
    <location>
        <begin position="132"/>
        <end position="225"/>
    </location>
</feature>
<reference evidence="3" key="1">
    <citation type="journal article" date="2020" name="Stud. Mycol.">
        <title>101 Dothideomycetes genomes: a test case for predicting lifestyles and emergence of pathogens.</title>
        <authorList>
            <person name="Haridas S."/>
            <person name="Albert R."/>
            <person name="Binder M."/>
            <person name="Bloem J."/>
            <person name="Labutti K."/>
            <person name="Salamov A."/>
            <person name="Andreopoulos B."/>
            <person name="Baker S."/>
            <person name="Barry K."/>
            <person name="Bills G."/>
            <person name="Bluhm B."/>
            <person name="Cannon C."/>
            <person name="Castanera R."/>
            <person name="Culley D."/>
            <person name="Daum C."/>
            <person name="Ezra D."/>
            <person name="Gonzalez J."/>
            <person name="Henrissat B."/>
            <person name="Kuo A."/>
            <person name="Liang C."/>
            <person name="Lipzen A."/>
            <person name="Lutzoni F."/>
            <person name="Magnuson J."/>
            <person name="Mondo S."/>
            <person name="Nolan M."/>
            <person name="Ohm R."/>
            <person name="Pangilinan J."/>
            <person name="Park H.-J."/>
            <person name="Ramirez L."/>
            <person name="Alfaro M."/>
            <person name="Sun H."/>
            <person name="Tritt A."/>
            <person name="Yoshinaga Y."/>
            <person name="Zwiers L.-H."/>
            <person name="Turgeon B."/>
            <person name="Goodwin S."/>
            <person name="Spatafora J."/>
            <person name="Crous P."/>
            <person name="Grigoriev I."/>
        </authorList>
    </citation>
    <scope>NUCLEOTIDE SEQUENCE</scope>
    <source>
        <strain evidence="3">CBS 121739</strain>
    </source>
</reference>
<feature type="compositionally biased region" description="Low complexity" evidence="1">
    <location>
        <begin position="15"/>
        <end position="27"/>
    </location>
</feature>
<evidence type="ECO:0000259" key="2">
    <source>
        <dbReference type="Pfam" id="PF20237"/>
    </source>
</evidence>
<dbReference type="PANTHER" id="PTHR34502">
    <property type="entry name" value="DUF6594 DOMAIN-CONTAINING PROTEIN-RELATED"/>
    <property type="match status" value="1"/>
</dbReference>